<proteinExistence type="predicted"/>
<sequence length="319" mass="34632">MVVHLVRYEHNAGASWGVLTGDRISPLRGEYPATADLIEHGRSDWTAAAAQPGDVRAGDVEMLSPVTTPCRVMCQGANYRQHAIESGMDPDNRDFNLFFDKTDAAVTGPCAPVTRPAHVTLLDYEIELALVLRATVDAPTTVTRENLHEYVFGVTIANDLSARDVQLPQGQFLKGKSYRGFCPLGPVLAVLEPEDFGLLDDLELRLEVNGSLRQSDNTANLLYKPAETLTELSEFCNSSPGDVLLTGTPHGIVAGSPPPLIRRLATALLPEDKLWAAFVKINQRKPYLKPGDLVTGSIRNTAGTLDLGTQRNPIVAPTR</sequence>
<dbReference type="EMBL" id="JAOXLN010000002">
    <property type="protein sequence ID" value="MDZ5084402.1"/>
    <property type="molecule type" value="Genomic_DNA"/>
</dbReference>
<dbReference type="Proteomes" id="UP001289645">
    <property type="component" value="Unassembled WGS sequence"/>
</dbReference>
<evidence type="ECO:0000313" key="2">
    <source>
        <dbReference type="Proteomes" id="UP001289645"/>
    </source>
</evidence>
<keyword evidence="1" id="KW-0378">Hydrolase</keyword>
<comment type="caution">
    <text evidence="1">The sequence shown here is derived from an EMBL/GenBank/DDBJ whole genome shotgun (WGS) entry which is preliminary data.</text>
</comment>
<gene>
    <name evidence="1" type="ORF">OHX15_03295</name>
</gene>
<accession>A0ACC6MBV9</accession>
<reference evidence="1 2" key="1">
    <citation type="journal article" date="2021" name="Chemosphere">
        <title>Bioballs carrying a syntrophic Rhodococcus and Mycolicibacterium consortium for simultaneous sorption and biodegradation of fuel oil in contaminated freshwater.</title>
        <authorList>
            <person name="Naloka K."/>
            <person name="Polrit D."/>
            <person name="Muangchinda C."/>
            <person name="Thoetkiattikul H."/>
            <person name="Pinyakong O."/>
        </authorList>
    </citation>
    <scope>NUCLEOTIDE SEQUENCE [LARGE SCALE GENOMIC DNA]</scope>
    <source>
        <strain evidence="1 2">J101</strain>
    </source>
</reference>
<evidence type="ECO:0000313" key="1">
    <source>
        <dbReference type="EMBL" id="MDZ5084402.1"/>
    </source>
</evidence>
<keyword evidence="2" id="KW-1185">Reference proteome</keyword>
<organism evidence="1 2">
    <name type="scientific">Mycolicibacterium parafortuitum</name>
    <name type="common">Mycobacterium parafortuitum</name>
    <dbReference type="NCBI Taxonomy" id="39692"/>
    <lineage>
        <taxon>Bacteria</taxon>
        <taxon>Bacillati</taxon>
        <taxon>Actinomycetota</taxon>
        <taxon>Actinomycetes</taxon>
        <taxon>Mycobacteriales</taxon>
        <taxon>Mycobacteriaceae</taxon>
        <taxon>Mycolicibacterium</taxon>
    </lineage>
</organism>
<name>A0ACC6MBV9_MYCPF</name>
<protein>
    <submittedName>
        <fullName evidence="1">Fumarylacetoacetate hydrolase family protein</fullName>
    </submittedName>
</protein>